<dbReference type="AlphaFoldDB" id="A0A5P9JZ08"/>
<accession>A0A5P9JZ08</accession>
<dbReference type="KEGG" id="mico:GDR74_10635"/>
<reference evidence="2 3" key="1">
    <citation type="submission" date="2019-10" db="EMBL/GenBank/DDBJ databases">
        <title>Isolation, Identification of Microvirga thermotolerans HR1, a novel thermophilic bacterium and Comparative Genomics of the genus Microvirga.</title>
        <authorList>
            <person name="Li J."/>
            <person name="Zhang W."/>
            <person name="Lin M."/>
            <person name="Wang J."/>
        </authorList>
    </citation>
    <scope>NUCLEOTIDE SEQUENCE [LARGE SCALE GENOMIC DNA]</scope>
    <source>
        <strain evidence="2 3">HR1</strain>
    </source>
</reference>
<evidence type="ECO:0000313" key="3">
    <source>
        <dbReference type="Proteomes" id="UP000325614"/>
    </source>
</evidence>
<feature type="compositionally biased region" description="Basic residues" evidence="1">
    <location>
        <begin position="1"/>
        <end position="10"/>
    </location>
</feature>
<gene>
    <name evidence="2" type="ORF">GDR74_10635</name>
</gene>
<feature type="compositionally biased region" description="Low complexity" evidence="1">
    <location>
        <begin position="11"/>
        <end position="24"/>
    </location>
</feature>
<name>A0A5P9JZ08_9HYPH</name>
<organism evidence="2 3">
    <name type="scientific">Microvirga thermotolerans</name>
    <dbReference type="NCBI Taxonomy" id="2651334"/>
    <lineage>
        <taxon>Bacteria</taxon>
        <taxon>Pseudomonadati</taxon>
        <taxon>Pseudomonadota</taxon>
        <taxon>Alphaproteobacteria</taxon>
        <taxon>Hyphomicrobiales</taxon>
        <taxon>Methylobacteriaceae</taxon>
        <taxon>Microvirga</taxon>
    </lineage>
</organism>
<keyword evidence="3" id="KW-1185">Reference proteome</keyword>
<sequence>MSKPPLRARKPSSPSKAAPAQASRAEASAAETARYIAEFTAELSFLARRSNLEVLAYLLDMARLEATRAVQGEGRP</sequence>
<evidence type="ECO:0000313" key="2">
    <source>
        <dbReference type="EMBL" id="QFU16650.1"/>
    </source>
</evidence>
<evidence type="ECO:0000256" key="1">
    <source>
        <dbReference type="SAM" id="MobiDB-lite"/>
    </source>
</evidence>
<protein>
    <submittedName>
        <fullName evidence="2">Uncharacterized protein</fullName>
    </submittedName>
</protein>
<feature type="region of interest" description="Disordered" evidence="1">
    <location>
        <begin position="1"/>
        <end position="24"/>
    </location>
</feature>
<dbReference type="EMBL" id="CP045423">
    <property type="protein sequence ID" value="QFU16650.1"/>
    <property type="molecule type" value="Genomic_DNA"/>
</dbReference>
<dbReference type="Proteomes" id="UP000325614">
    <property type="component" value="Chromosome"/>
</dbReference>
<proteinExistence type="predicted"/>
<dbReference type="RefSeq" id="WP_152586293.1">
    <property type="nucleotide sequence ID" value="NZ_CP045423.1"/>
</dbReference>